<dbReference type="PROSITE" id="PS50158">
    <property type="entry name" value="ZF_CCHC"/>
    <property type="match status" value="1"/>
</dbReference>
<gene>
    <name evidence="3" type="ORF">PACLA_8A004486</name>
</gene>
<feature type="coiled-coil region" evidence="1">
    <location>
        <begin position="212"/>
        <end position="242"/>
    </location>
</feature>
<dbReference type="Proteomes" id="UP001152795">
    <property type="component" value="Unassembled WGS sequence"/>
</dbReference>
<evidence type="ECO:0000313" key="4">
    <source>
        <dbReference type="Proteomes" id="UP001152795"/>
    </source>
</evidence>
<accession>A0A7D9IEV8</accession>
<evidence type="ECO:0000313" key="3">
    <source>
        <dbReference type="EMBL" id="CAB4004061.1"/>
    </source>
</evidence>
<dbReference type="AlphaFoldDB" id="A0A7D9IEV8"/>
<feature type="compositionally biased region" description="Basic and acidic residues" evidence="2">
    <location>
        <begin position="537"/>
        <end position="548"/>
    </location>
</feature>
<dbReference type="GO" id="GO:0008270">
    <property type="term" value="F:zinc ion binding"/>
    <property type="evidence" value="ECO:0007669"/>
    <property type="project" value="InterPro"/>
</dbReference>
<feature type="region of interest" description="Disordered" evidence="2">
    <location>
        <begin position="1"/>
        <end position="25"/>
    </location>
</feature>
<dbReference type="SMART" id="SM00343">
    <property type="entry name" value="ZnF_C2HC"/>
    <property type="match status" value="1"/>
</dbReference>
<comment type="caution">
    <text evidence="3">The sequence shown here is derived from an EMBL/GenBank/DDBJ whole genome shotgun (WGS) entry which is preliminary data.</text>
</comment>
<organism evidence="3 4">
    <name type="scientific">Paramuricea clavata</name>
    <name type="common">Red gorgonian</name>
    <name type="synonym">Violescent sea-whip</name>
    <dbReference type="NCBI Taxonomy" id="317549"/>
    <lineage>
        <taxon>Eukaryota</taxon>
        <taxon>Metazoa</taxon>
        <taxon>Cnidaria</taxon>
        <taxon>Anthozoa</taxon>
        <taxon>Octocorallia</taxon>
        <taxon>Malacalcyonacea</taxon>
        <taxon>Plexauridae</taxon>
        <taxon>Paramuricea</taxon>
    </lineage>
</organism>
<feature type="region of interest" description="Disordered" evidence="2">
    <location>
        <begin position="134"/>
        <end position="160"/>
    </location>
</feature>
<dbReference type="OrthoDB" id="8056668at2759"/>
<name>A0A7D9IEV8_PARCT</name>
<feature type="compositionally biased region" description="Low complexity" evidence="2">
    <location>
        <begin position="148"/>
        <end position="160"/>
    </location>
</feature>
<feature type="region of interest" description="Disordered" evidence="2">
    <location>
        <begin position="525"/>
        <end position="564"/>
    </location>
</feature>
<evidence type="ECO:0000256" key="1">
    <source>
        <dbReference type="SAM" id="Coils"/>
    </source>
</evidence>
<reference evidence="3" key="1">
    <citation type="submission" date="2020-04" db="EMBL/GenBank/DDBJ databases">
        <authorList>
            <person name="Alioto T."/>
            <person name="Alioto T."/>
            <person name="Gomez Garrido J."/>
        </authorList>
    </citation>
    <scope>NUCLEOTIDE SEQUENCE</scope>
    <source>
        <strain evidence="3">A484AB</strain>
    </source>
</reference>
<dbReference type="Pfam" id="PF03564">
    <property type="entry name" value="DUF1759"/>
    <property type="match status" value="1"/>
</dbReference>
<dbReference type="InterPro" id="IPR005312">
    <property type="entry name" value="DUF1759"/>
</dbReference>
<dbReference type="GO" id="GO:0003676">
    <property type="term" value="F:nucleic acid binding"/>
    <property type="evidence" value="ECO:0007669"/>
    <property type="project" value="InterPro"/>
</dbReference>
<proteinExistence type="predicted"/>
<dbReference type="InterPro" id="IPR001878">
    <property type="entry name" value="Znf_CCHC"/>
</dbReference>
<keyword evidence="4" id="KW-1185">Reference proteome</keyword>
<sequence length="1088" mass="122510">MSTHEDTQCLPCVSENTDDNNAHTEDIQPVSETTDTTINRSAQIQGLKGERAQEKSSVTRSITKLNKLIKNRGSRTLIRALVTKIENQVQSADSCNRKLYELLPEQEHESIEKWFVEMAEKADETVAKAYEHLDEREDEPPSVSGLGTHAKSTTSSTSKLSARAAEARRKAKLAQLKTKQIEDESIRRKELERIERERLAKFEQAKLEHDRLAREETERRRIQEARDHAAQAELEARLIEAEAETDGSGCSDDLKKRLCDFSEDYRTPAETGNKIRELGNKLPEVGNTPNPKVINDNKNTNELSELFREDPEEKAKSTASWIANLPSTTNENRRTEPMTAPISYHKSIPKLTLTKFDGDPLKWTDWLGMFEAIIHRSEMSPFEKMTHLQQNVVGKAKSVIAGFRYNGNLYHRALKCLENRFGKPHIVVQAHLDKLSKVAPVAEDDARSVSAFSTVINNIVWTFQDLGYLDDLKAASNVKSAIEKLPSPMILKWNEHLIRNKIIRPTLITLGDWLQEQSEAYELLPTKPKPKFAGKAGVDRQRRRRDDPPANSYATHEGERPTTPCLFEDGNHPVSLCPKFAALTPDERAEAVKEKNLCFRCLKGGHRIRDCRSQKSCGVDGCQKKHHELVHLAKQVFGKGDANQHVKSSHSQRQSQVLLQVVPVTLHGPAKTVRTYAMLDLGSTCSLIQNDIANELGLDGPTEKMMLNGIQHRSSIFSKKVNFDISSSQNPNQRWTVDQARTVERLNLPKVKVDMPKEKTRWPHLVDLPLPPIDGNRVTVLLGADVFDLIVPLEVRTGPKGAPGAVRTALGWTATSHLPDHRLEGSDHTMKVHVTTPDEDLRLQVQKWWKTESFGCKYAEELPRTIEDKRALEILESTTKKSDTGVQSAEVSVITCTGDISEVSNLTTENNDYGAEIPVAKIDIISPIDNSSLAELENFIDDSFCNIMNSRHSEVTKGTVEQVFVNSTPFKQCKSDSATIKNALFDNFKEKVECEISNLLAKLTKQDETININKQDICKLREENLHLKSRISKLEGKMASAFIEKFPGAIEISCVTPTTQYVPISTKKKANEDRLPEKQRLLSERRSM</sequence>
<evidence type="ECO:0000256" key="2">
    <source>
        <dbReference type="SAM" id="MobiDB-lite"/>
    </source>
</evidence>
<keyword evidence="1" id="KW-0175">Coiled coil</keyword>
<dbReference type="PANTHER" id="PTHR47331:SF5">
    <property type="entry name" value="RIBONUCLEASE H"/>
    <property type="match status" value="1"/>
</dbReference>
<dbReference type="EMBL" id="CACRXK020004797">
    <property type="protein sequence ID" value="CAB4004061.1"/>
    <property type="molecule type" value="Genomic_DNA"/>
</dbReference>
<dbReference type="PANTHER" id="PTHR47331">
    <property type="entry name" value="PHD-TYPE DOMAIN-CONTAINING PROTEIN"/>
    <property type="match status" value="1"/>
</dbReference>
<protein>
    <submittedName>
        <fullName evidence="3">PREDICTED: uncharacterized protein LOC107341021</fullName>
    </submittedName>
</protein>